<protein>
    <submittedName>
        <fullName evidence="2">GNAT family N-acetyltransferase</fullName>
        <ecNumber evidence="2">2.3.1.-</ecNumber>
    </submittedName>
</protein>
<keyword evidence="3" id="KW-1185">Reference proteome</keyword>
<dbReference type="InterPro" id="IPR016181">
    <property type="entry name" value="Acyl_CoA_acyltransferase"/>
</dbReference>
<sequence>MVVQSPGDMDYQWEIVDSENGLGLLEREWSALNARCGPQGFFTRYEVIRANWDRHRADSGSKLHIVVFRDRGGTLVMGVPMVRVREPLGTHKLVWLDSKTPLYDDVLLDPDVEIEVAARHFKSVLSTSLLNRVLKIGFVLEGSNLHRLLNATGLPTKLLTTAPSLNISEFESWEHYLSRISTNRRQRIRNFVRRIEKAGAKAPRLITNAAERRDVMNELFDRKRRWAGMRSDLMDWVAPEETEAWFQLISNIQDERNRSHLFLLESDTERIASLLFFERDGTLFLSKLAHSEAWEQFSPGWLIVHEAIKFGIEQRMKTVDFMIGNGAWKERIADRTNKIFGCRAGPVSWRFGTLK</sequence>
<dbReference type="RefSeq" id="WP_267993263.1">
    <property type="nucleotide sequence ID" value="NZ_JAPJZI010000002.1"/>
</dbReference>
<comment type="caution">
    <text evidence="2">The sequence shown here is derived from an EMBL/GenBank/DDBJ whole genome shotgun (WGS) entry which is preliminary data.</text>
</comment>
<gene>
    <name evidence="2" type="ORF">OQ273_22050</name>
</gene>
<feature type="domain" description="BioF2-like acetyltransferase" evidence="1">
    <location>
        <begin position="183"/>
        <end position="330"/>
    </location>
</feature>
<dbReference type="Pfam" id="PF13480">
    <property type="entry name" value="Acetyltransf_6"/>
    <property type="match status" value="1"/>
</dbReference>
<name>A0A9X3UMV7_9HYPH</name>
<keyword evidence="2" id="KW-0808">Transferase</keyword>
<proteinExistence type="predicted"/>
<dbReference type="EC" id="2.3.1.-" evidence="2"/>
<dbReference type="SUPFAM" id="SSF55729">
    <property type="entry name" value="Acyl-CoA N-acyltransferases (Nat)"/>
    <property type="match status" value="1"/>
</dbReference>
<dbReference type="Gene3D" id="3.40.630.30">
    <property type="match status" value="1"/>
</dbReference>
<evidence type="ECO:0000259" key="1">
    <source>
        <dbReference type="Pfam" id="PF13480"/>
    </source>
</evidence>
<organism evidence="2 3">
    <name type="scientific">Hoeflea prorocentri</name>
    <dbReference type="NCBI Taxonomy" id="1922333"/>
    <lineage>
        <taxon>Bacteria</taxon>
        <taxon>Pseudomonadati</taxon>
        <taxon>Pseudomonadota</taxon>
        <taxon>Alphaproteobacteria</taxon>
        <taxon>Hyphomicrobiales</taxon>
        <taxon>Rhizobiaceae</taxon>
        <taxon>Hoeflea</taxon>
    </lineage>
</organism>
<keyword evidence="2" id="KW-0012">Acyltransferase</keyword>
<evidence type="ECO:0000313" key="3">
    <source>
        <dbReference type="Proteomes" id="UP001151234"/>
    </source>
</evidence>
<dbReference type="EMBL" id="JAPJZI010000002">
    <property type="protein sequence ID" value="MDA5401271.1"/>
    <property type="molecule type" value="Genomic_DNA"/>
</dbReference>
<reference evidence="2" key="1">
    <citation type="submission" date="2022-11" db="EMBL/GenBank/DDBJ databases">
        <title>Draft genome sequence of Hoeflea poritis E7-10 and Hoeflea prorocentri PM5-8, separated from scleractinian coral Porites lutea and marine dinoflagellate.</title>
        <authorList>
            <person name="Zhang G."/>
            <person name="Wei Q."/>
            <person name="Cai L."/>
        </authorList>
    </citation>
    <scope>NUCLEOTIDE SEQUENCE</scope>
    <source>
        <strain evidence="2">PM5-8</strain>
    </source>
</reference>
<dbReference type="GO" id="GO:0016746">
    <property type="term" value="F:acyltransferase activity"/>
    <property type="evidence" value="ECO:0007669"/>
    <property type="project" value="UniProtKB-KW"/>
</dbReference>
<dbReference type="Proteomes" id="UP001151234">
    <property type="component" value="Unassembled WGS sequence"/>
</dbReference>
<dbReference type="InterPro" id="IPR038740">
    <property type="entry name" value="BioF2-like_GNAT_dom"/>
</dbReference>
<evidence type="ECO:0000313" key="2">
    <source>
        <dbReference type="EMBL" id="MDA5401271.1"/>
    </source>
</evidence>
<accession>A0A9X3UMV7</accession>
<dbReference type="AlphaFoldDB" id="A0A9X3UMV7"/>